<accession>A0ACC0EHT8</accession>
<keyword evidence="2" id="KW-1185">Reference proteome</keyword>
<dbReference type="EMBL" id="CM045870">
    <property type="protein sequence ID" value="KAI7953679.1"/>
    <property type="molecule type" value="Genomic_DNA"/>
</dbReference>
<reference evidence="2" key="1">
    <citation type="journal article" date="2018" name="BMC Genomics">
        <title>Genomic insights into host adaptation between the wheat stripe rust pathogen (Puccinia striiformis f. sp. tritici) and the barley stripe rust pathogen (Puccinia striiformis f. sp. hordei).</title>
        <authorList>
            <person name="Xia C."/>
            <person name="Wang M."/>
            <person name="Yin C."/>
            <person name="Cornejo O.E."/>
            <person name="Hulbert S.H."/>
            <person name="Chen X."/>
        </authorList>
    </citation>
    <scope>NUCLEOTIDE SEQUENCE [LARGE SCALE GENOMIC DNA]</scope>
    <source>
        <strain evidence="2">93-210</strain>
    </source>
</reference>
<reference evidence="2" key="2">
    <citation type="journal article" date="2018" name="Mol. Plant Microbe Interact.">
        <title>Genome sequence resources for the wheat stripe rust pathogen (Puccinia striiformis f. sp. tritici) and the barley stripe rust pathogen (Puccinia striiformis f. sp. hordei).</title>
        <authorList>
            <person name="Xia C."/>
            <person name="Wang M."/>
            <person name="Yin C."/>
            <person name="Cornejo O.E."/>
            <person name="Hulbert S.H."/>
            <person name="Chen X."/>
        </authorList>
    </citation>
    <scope>NUCLEOTIDE SEQUENCE [LARGE SCALE GENOMIC DNA]</scope>
    <source>
        <strain evidence="2">93-210</strain>
    </source>
</reference>
<protein>
    <submittedName>
        <fullName evidence="1">Uncharacterized protein</fullName>
    </submittedName>
</protein>
<comment type="caution">
    <text evidence="1">The sequence shown here is derived from an EMBL/GenBank/DDBJ whole genome shotgun (WGS) entry which is preliminary data.</text>
</comment>
<evidence type="ECO:0000313" key="2">
    <source>
        <dbReference type="Proteomes" id="UP001060170"/>
    </source>
</evidence>
<organism evidence="1 2">
    <name type="scientific">Puccinia striiformis f. sp. tritici</name>
    <dbReference type="NCBI Taxonomy" id="168172"/>
    <lineage>
        <taxon>Eukaryota</taxon>
        <taxon>Fungi</taxon>
        <taxon>Dikarya</taxon>
        <taxon>Basidiomycota</taxon>
        <taxon>Pucciniomycotina</taxon>
        <taxon>Pucciniomycetes</taxon>
        <taxon>Pucciniales</taxon>
        <taxon>Pucciniaceae</taxon>
        <taxon>Puccinia</taxon>
    </lineage>
</organism>
<gene>
    <name evidence="1" type="ORF">MJO28_006226</name>
</gene>
<proteinExistence type="predicted"/>
<sequence>MNFSPYAPPPEERRKTNTSDSSSIQHPPRNNPWTNSYQDHRAPVVDSSSTYIQSTHSTGSSLTQDHSSRPITTTTTRNYPLNAELYETRLGSRVDLLAALVYCTPFMGLIILIFETKNDYIRIHGYQSLLIAIPLGLLHLIFISIQFIQTLLFLVDLGIYTCLAYRAYCSAEILDLNLLPVLKDGQKKNKKLDQDKICSDSSLLESINLSYTQSIYTESFNLIYLKINGTQLNYYHHVTECIYSKSIISINHSQSDNVSST</sequence>
<dbReference type="Proteomes" id="UP001060170">
    <property type="component" value="Chromosome 6"/>
</dbReference>
<name>A0ACC0EHT8_9BASI</name>
<reference evidence="1 2" key="3">
    <citation type="journal article" date="2022" name="Microbiol. Spectr.">
        <title>Folding features and dynamics of 3D genome architecture in plant fungal pathogens.</title>
        <authorList>
            <person name="Xia C."/>
        </authorList>
    </citation>
    <scope>NUCLEOTIDE SEQUENCE [LARGE SCALE GENOMIC DNA]</scope>
    <source>
        <strain evidence="1 2">93-210</strain>
    </source>
</reference>
<evidence type="ECO:0000313" key="1">
    <source>
        <dbReference type="EMBL" id="KAI7953679.1"/>
    </source>
</evidence>